<dbReference type="AlphaFoldDB" id="A0A8X6SBV3"/>
<dbReference type="Proteomes" id="UP000887159">
    <property type="component" value="Unassembled WGS sequence"/>
</dbReference>
<comment type="caution">
    <text evidence="1">The sequence shown here is derived from an EMBL/GenBank/DDBJ whole genome shotgun (WGS) entry which is preliminary data.</text>
</comment>
<dbReference type="EMBL" id="BMAU01021282">
    <property type="protein sequence ID" value="GFY08500.1"/>
    <property type="molecule type" value="Genomic_DNA"/>
</dbReference>
<evidence type="ECO:0000313" key="2">
    <source>
        <dbReference type="Proteomes" id="UP000887159"/>
    </source>
</evidence>
<organism evidence="1 2">
    <name type="scientific">Trichonephila clavipes</name>
    <name type="common">Golden silk orbweaver</name>
    <name type="synonym">Nephila clavipes</name>
    <dbReference type="NCBI Taxonomy" id="2585209"/>
    <lineage>
        <taxon>Eukaryota</taxon>
        <taxon>Metazoa</taxon>
        <taxon>Ecdysozoa</taxon>
        <taxon>Arthropoda</taxon>
        <taxon>Chelicerata</taxon>
        <taxon>Arachnida</taxon>
        <taxon>Araneae</taxon>
        <taxon>Araneomorphae</taxon>
        <taxon>Entelegynae</taxon>
        <taxon>Araneoidea</taxon>
        <taxon>Nephilidae</taxon>
        <taxon>Trichonephila</taxon>
    </lineage>
</organism>
<keyword evidence="2" id="KW-1185">Reference proteome</keyword>
<sequence length="97" mass="10975">MRSILAYASPVWGYAAKANINILDTLQNSLIRIIIKATRYMRNDDIQLSRLAELKPNHTLTTMELNNDLPMDMDIQNATLLKSGNSSSERPTRTNLL</sequence>
<proteinExistence type="predicted"/>
<gene>
    <name evidence="1" type="ORF">TNCV_809331</name>
</gene>
<evidence type="ECO:0008006" key="3">
    <source>
        <dbReference type="Google" id="ProtNLM"/>
    </source>
</evidence>
<accession>A0A8X6SBV3</accession>
<reference evidence="1" key="1">
    <citation type="submission" date="2020-08" db="EMBL/GenBank/DDBJ databases">
        <title>Multicomponent nature underlies the extraordinary mechanical properties of spider dragline silk.</title>
        <authorList>
            <person name="Kono N."/>
            <person name="Nakamura H."/>
            <person name="Mori M."/>
            <person name="Yoshida Y."/>
            <person name="Ohtoshi R."/>
            <person name="Malay A.D."/>
            <person name="Moran D.A.P."/>
            <person name="Tomita M."/>
            <person name="Numata K."/>
            <person name="Arakawa K."/>
        </authorList>
    </citation>
    <scope>NUCLEOTIDE SEQUENCE</scope>
</reference>
<protein>
    <recommendedName>
        <fullName evidence="3">RNA-directed DNA polymerase from mobile element jockey</fullName>
    </recommendedName>
</protein>
<evidence type="ECO:0000313" key="1">
    <source>
        <dbReference type="EMBL" id="GFY08500.1"/>
    </source>
</evidence>
<name>A0A8X6SBV3_TRICX</name>